<dbReference type="AlphaFoldDB" id="A0A6P8YKT1"/>
<dbReference type="RefSeq" id="XP_034237356.1">
    <property type="nucleotide sequence ID" value="XM_034381465.1"/>
</dbReference>
<reference evidence="3" key="1">
    <citation type="submission" date="2025-08" db="UniProtKB">
        <authorList>
            <consortium name="RefSeq"/>
        </authorList>
    </citation>
    <scope>IDENTIFICATION</scope>
    <source>
        <tissue evidence="3">Total insect</tissue>
    </source>
</reference>
<evidence type="ECO:0000313" key="2">
    <source>
        <dbReference type="Proteomes" id="UP000515158"/>
    </source>
</evidence>
<protein>
    <submittedName>
        <fullName evidence="3">Uncharacterized protein LOC117642865</fullName>
    </submittedName>
</protein>
<dbReference type="GeneID" id="117642865"/>
<accession>A0A6P8YKT1</accession>
<name>A0A6P8YKT1_THRPL</name>
<organism evidence="3">
    <name type="scientific">Thrips palmi</name>
    <name type="common">Melon thrips</name>
    <dbReference type="NCBI Taxonomy" id="161013"/>
    <lineage>
        <taxon>Eukaryota</taxon>
        <taxon>Metazoa</taxon>
        <taxon>Ecdysozoa</taxon>
        <taxon>Arthropoda</taxon>
        <taxon>Hexapoda</taxon>
        <taxon>Insecta</taxon>
        <taxon>Pterygota</taxon>
        <taxon>Neoptera</taxon>
        <taxon>Paraneoptera</taxon>
        <taxon>Thysanoptera</taxon>
        <taxon>Terebrantia</taxon>
        <taxon>Thripoidea</taxon>
        <taxon>Thripidae</taxon>
        <taxon>Thrips</taxon>
    </lineage>
</organism>
<keyword evidence="2" id="KW-1185">Reference proteome</keyword>
<gene>
    <name evidence="3" type="primary">LOC117642865</name>
</gene>
<evidence type="ECO:0000256" key="1">
    <source>
        <dbReference type="SAM" id="MobiDB-lite"/>
    </source>
</evidence>
<proteinExistence type="predicted"/>
<dbReference type="KEGG" id="tpal:117642865"/>
<evidence type="ECO:0000313" key="3">
    <source>
        <dbReference type="RefSeq" id="XP_034237356.1"/>
    </source>
</evidence>
<dbReference type="InParanoid" id="A0A6P8YKT1"/>
<dbReference type="Proteomes" id="UP000515158">
    <property type="component" value="Unplaced"/>
</dbReference>
<feature type="region of interest" description="Disordered" evidence="1">
    <location>
        <begin position="80"/>
        <end position="106"/>
    </location>
</feature>
<sequence>MPLFKVAVVPNRSRKITCCAGSIRELIEKSLSALSAAVDADSYEAYDDSDCLIADDECLIALAEDRRAARSGLQEVTLVPHGQAWPGSGSSGPDKDVNRPASSSVPTITVSSEDVALLRKAVESPPHLRTRALLRAKRKVVQHLVDKLKASPPAPGDIRKICERVKVACPNAFVLAIRENEVGDSFLPFVKSVYNSLGYALCCDGSKARRRRRRAQTDEEDADDPALQTVVLHCTDSNGCAEGMWGPSFSPEEKEQFASIQQSLLTDYSAAQFGPLDSGVVDLVKECFPLTRSDINDARTAADWKKVFTSWPVLQHYEPFLAHANLLMGKVCEEVWADSFADPLPLVKFMTDYCSPVDGKPCATERLTSMNLFLKKSAEAVEQRENNGPMKDVAFPFLVYYFREKMDLLFLLVDVRT</sequence>